<comment type="caution">
    <text evidence="2">The sequence shown here is derived from an EMBL/GenBank/DDBJ whole genome shotgun (WGS) entry which is preliminary data.</text>
</comment>
<accession>A0A0M8MAG6</accession>
<evidence type="ECO:0000313" key="3">
    <source>
        <dbReference type="Proteomes" id="UP000037755"/>
    </source>
</evidence>
<sequence>MKIKFYIPALLLFFASMCRAQENFLKSKLVNMEYVDDVELYENDIYCAGISYKTVIDDGNASYAYINNYDRQTLTLKWSVKVSDEPANIVNSIARNKDKLYVLVNQGTVTSSTRNLHLSLLIMTLKGEVEEKVSIGPSFYEPCNILFEGDNLHFAYQVAEGIDYTSKRSFAVVSYNLKTKKLTSVKSAEDSPKPKKILTDTSGIYLAGSFIYPRQSNILKCKDGKLSKIYLTTNKTEYVLDCYINDKTLTVVCVFPGVYGNPNSYLRYYYINTDNNLVKSVTTLPYKDLGWDEVGFNTFSTGSSTWMIVNDTAGLLKYILLDNKGKVINTLNFTCSGITERIMVDKDVLIIARADYMRLSKF</sequence>
<dbReference type="EMBL" id="LIYD01000005">
    <property type="protein sequence ID" value="KOS07013.1"/>
    <property type="molecule type" value="Genomic_DNA"/>
</dbReference>
<keyword evidence="3" id="KW-1185">Reference proteome</keyword>
<name>A0A0M8MAG6_9FLAO</name>
<proteinExistence type="predicted"/>
<protein>
    <submittedName>
        <fullName evidence="2">Uncharacterized protein</fullName>
    </submittedName>
</protein>
<keyword evidence="1" id="KW-0732">Signal</keyword>
<feature type="chain" id="PRO_5005818177" evidence="1">
    <location>
        <begin position="21"/>
        <end position="362"/>
    </location>
</feature>
<evidence type="ECO:0000313" key="2">
    <source>
        <dbReference type="EMBL" id="KOS07013.1"/>
    </source>
</evidence>
<dbReference type="RefSeq" id="WP_054408644.1">
    <property type="nucleotide sequence ID" value="NZ_FOYA01000009.1"/>
</dbReference>
<dbReference type="Proteomes" id="UP000037755">
    <property type="component" value="Unassembled WGS sequence"/>
</dbReference>
<feature type="signal peptide" evidence="1">
    <location>
        <begin position="1"/>
        <end position="20"/>
    </location>
</feature>
<dbReference type="OrthoDB" id="1221859at2"/>
<dbReference type="PATRIC" id="fig|1202724.3.peg.2894"/>
<organism evidence="2 3">
    <name type="scientific">Flavobacterium akiainvivens</name>
    <dbReference type="NCBI Taxonomy" id="1202724"/>
    <lineage>
        <taxon>Bacteria</taxon>
        <taxon>Pseudomonadati</taxon>
        <taxon>Bacteroidota</taxon>
        <taxon>Flavobacteriia</taxon>
        <taxon>Flavobacteriales</taxon>
        <taxon>Flavobacteriaceae</taxon>
        <taxon>Flavobacterium</taxon>
    </lineage>
</organism>
<reference evidence="2 3" key="1">
    <citation type="submission" date="2015-08" db="EMBL/GenBank/DDBJ databases">
        <title>Whole genome sequence of Flavobacterium akiainvivens IK-1T, from decaying Wikstroemia oahuensis, an endemic Hawaiian shrub.</title>
        <authorList>
            <person name="Wan X."/>
            <person name="Hou S."/>
            <person name="Saito J."/>
            <person name="Donachie S."/>
        </authorList>
    </citation>
    <scope>NUCLEOTIDE SEQUENCE [LARGE SCALE GENOMIC DNA]</scope>
    <source>
        <strain evidence="2 3">IK-1</strain>
    </source>
</reference>
<gene>
    <name evidence="2" type="ORF">AM493_13950</name>
</gene>
<dbReference type="AlphaFoldDB" id="A0A0M8MAG6"/>
<evidence type="ECO:0000256" key="1">
    <source>
        <dbReference type="SAM" id="SignalP"/>
    </source>
</evidence>